<keyword evidence="3" id="KW-1185">Reference proteome</keyword>
<dbReference type="AlphaFoldDB" id="A0A8E2APK7"/>
<feature type="region of interest" description="Disordered" evidence="1">
    <location>
        <begin position="61"/>
        <end position="96"/>
    </location>
</feature>
<dbReference type="GO" id="GO:0008270">
    <property type="term" value="F:zinc ion binding"/>
    <property type="evidence" value="ECO:0007669"/>
    <property type="project" value="InterPro"/>
</dbReference>
<feature type="compositionally biased region" description="Polar residues" evidence="1">
    <location>
        <begin position="160"/>
        <end position="198"/>
    </location>
</feature>
<evidence type="ECO:0008006" key="4">
    <source>
        <dbReference type="Google" id="ProtNLM"/>
    </source>
</evidence>
<evidence type="ECO:0000313" key="2">
    <source>
        <dbReference type="EMBL" id="OCH85787.1"/>
    </source>
</evidence>
<dbReference type="EMBL" id="KV722563">
    <property type="protein sequence ID" value="OCH85787.1"/>
    <property type="molecule type" value="Genomic_DNA"/>
</dbReference>
<proteinExistence type="predicted"/>
<name>A0A8E2APK7_9APHY</name>
<dbReference type="OrthoDB" id="2123952at2759"/>
<accession>A0A8E2APK7</accession>
<dbReference type="InterPro" id="IPR036864">
    <property type="entry name" value="Zn2-C6_fun-type_DNA-bd_sf"/>
</dbReference>
<dbReference type="SUPFAM" id="SSF57701">
    <property type="entry name" value="Zn2/Cys6 DNA-binding domain"/>
    <property type="match status" value="1"/>
</dbReference>
<organism evidence="2 3">
    <name type="scientific">Obba rivulosa</name>
    <dbReference type="NCBI Taxonomy" id="1052685"/>
    <lineage>
        <taxon>Eukaryota</taxon>
        <taxon>Fungi</taxon>
        <taxon>Dikarya</taxon>
        <taxon>Basidiomycota</taxon>
        <taxon>Agaricomycotina</taxon>
        <taxon>Agaricomycetes</taxon>
        <taxon>Polyporales</taxon>
        <taxon>Gelatoporiaceae</taxon>
        <taxon>Obba</taxon>
    </lineage>
</organism>
<dbReference type="InterPro" id="IPR001138">
    <property type="entry name" value="Zn2Cys6_DnaBD"/>
</dbReference>
<feature type="region of interest" description="Disordered" evidence="1">
    <location>
        <begin position="154"/>
        <end position="232"/>
    </location>
</feature>
<protein>
    <recommendedName>
        <fullName evidence="4">Zn(2)-C6 fungal-type domain-containing protein</fullName>
    </recommendedName>
</protein>
<reference evidence="2 3" key="1">
    <citation type="submission" date="2016-07" db="EMBL/GenBank/DDBJ databases">
        <title>Draft genome of the white-rot fungus Obba rivulosa 3A-2.</title>
        <authorList>
            <consortium name="DOE Joint Genome Institute"/>
            <person name="Miettinen O."/>
            <person name="Riley R."/>
            <person name="Acob R."/>
            <person name="Barry K."/>
            <person name="Cullen D."/>
            <person name="De Vries R."/>
            <person name="Hainaut M."/>
            <person name="Hatakka A."/>
            <person name="Henrissat B."/>
            <person name="Hilden K."/>
            <person name="Kuo R."/>
            <person name="Labutti K."/>
            <person name="Lipzen A."/>
            <person name="Makela M.R."/>
            <person name="Sandor L."/>
            <person name="Spatafora J.W."/>
            <person name="Grigoriev I.V."/>
            <person name="Hibbett D.S."/>
        </authorList>
    </citation>
    <scope>NUCLEOTIDE SEQUENCE [LARGE SCALE GENOMIC DNA]</scope>
    <source>
        <strain evidence="2 3">3A-2</strain>
    </source>
</reference>
<gene>
    <name evidence="2" type="ORF">OBBRIDRAFT_284075</name>
</gene>
<dbReference type="CDD" id="cd00067">
    <property type="entry name" value="GAL4"/>
    <property type="match status" value="1"/>
</dbReference>
<evidence type="ECO:0000256" key="1">
    <source>
        <dbReference type="SAM" id="MobiDB-lite"/>
    </source>
</evidence>
<dbReference type="GO" id="GO:0000981">
    <property type="term" value="F:DNA-binding transcription factor activity, RNA polymerase II-specific"/>
    <property type="evidence" value="ECO:0007669"/>
    <property type="project" value="InterPro"/>
</dbReference>
<evidence type="ECO:0000313" key="3">
    <source>
        <dbReference type="Proteomes" id="UP000250043"/>
    </source>
</evidence>
<dbReference type="Proteomes" id="UP000250043">
    <property type="component" value="Unassembled WGS sequence"/>
</dbReference>
<sequence length="254" mass="27458">MTTFNGQFVVPSQMNAPYSQYTDDILVSMSNRAHPCTAEAPCILCHPATWDYWRRTAPFLQLTEPPSPDEGNTASSDPHDSRDGGDVVDSGPGCYDQTIQYTGTETITIIDALDAELGRILEATTAQIYAMTQEPLFVPSPHNVAGNVIPDFQSYAHPETQPSLMGTGMNSGPMDTSDGSESRTHSGSNESYPSNDTLLLNGAGPSRRTTKGKSVAKASKPWTPSKRIPSGKACDTCRRLKIKCKRNTPGEPCK</sequence>